<accession>A0ABY1HP02</accession>
<protein>
    <submittedName>
        <fullName evidence="2">Uncharacterized protein</fullName>
    </submittedName>
</protein>
<reference evidence="2 3" key="1">
    <citation type="submission" date="2016-11" db="EMBL/GenBank/DDBJ databases">
        <authorList>
            <person name="Klemetsen T."/>
        </authorList>
    </citation>
    <scope>NUCLEOTIDE SEQUENCE [LARGE SCALE GENOMIC DNA]</scope>
    <source>
        <strain evidence="2">MT 2528</strain>
    </source>
</reference>
<organism evidence="2 3">
    <name type="scientific">Moritella viscosa</name>
    <dbReference type="NCBI Taxonomy" id="80854"/>
    <lineage>
        <taxon>Bacteria</taxon>
        <taxon>Pseudomonadati</taxon>
        <taxon>Pseudomonadota</taxon>
        <taxon>Gammaproteobacteria</taxon>
        <taxon>Alteromonadales</taxon>
        <taxon>Moritellaceae</taxon>
        <taxon>Moritella</taxon>
    </lineage>
</organism>
<feature type="signal peptide" evidence="1">
    <location>
        <begin position="1"/>
        <end position="19"/>
    </location>
</feature>
<feature type="chain" id="PRO_5046287874" evidence="1">
    <location>
        <begin position="20"/>
        <end position="137"/>
    </location>
</feature>
<proteinExistence type="predicted"/>
<keyword evidence="1" id="KW-0732">Signal</keyword>
<keyword evidence="3" id="KW-1185">Reference proteome</keyword>
<comment type="caution">
    <text evidence="2">The sequence shown here is derived from an EMBL/GenBank/DDBJ whole genome shotgun (WGS) entry which is preliminary data.</text>
</comment>
<dbReference type="Proteomes" id="UP000182660">
    <property type="component" value="Unassembled WGS sequence"/>
</dbReference>
<gene>
    <name evidence="2" type="ORF">MT2528_4810</name>
</gene>
<sequence>MKKYTLMLFAIISSTSALAKVTEADVARDMAWLARQNPSVPQSVIDKQWELYNDPPNEVKVGHSVSWAQMPAGSSCGLYQVSFKKDRSRYKPMIRNVSCQGHNVSVSCPSGFRYVDHLESINGSKKMRVISATCIKN</sequence>
<dbReference type="EMBL" id="FPLJ01000147">
    <property type="protein sequence ID" value="SGZ04445.1"/>
    <property type="molecule type" value="Genomic_DNA"/>
</dbReference>
<evidence type="ECO:0000313" key="3">
    <source>
        <dbReference type="Proteomes" id="UP000182660"/>
    </source>
</evidence>
<name>A0ABY1HP02_9GAMM</name>
<evidence type="ECO:0000256" key="1">
    <source>
        <dbReference type="SAM" id="SignalP"/>
    </source>
</evidence>
<evidence type="ECO:0000313" key="2">
    <source>
        <dbReference type="EMBL" id="SGZ04445.1"/>
    </source>
</evidence>
<dbReference type="RefSeq" id="WP_075532085.1">
    <property type="nucleotide sequence ID" value="NZ_CAWRCN010000006.1"/>
</dbReference>